<keyword evidence="2" id="KW-0805">Transcription regulation</keyword>
<dbReference type="InterPro" id="IPR000847">
    <property type="entry name" value="LysR_HTH_N"/>
</dbReference>
<dbReference type="PANTHER" id="PTHR30126">
    <property type="entry name" value="HTH-TYPE TRANSCRIPTIONAL REGULATOR"/>
    <property type="match status" value="1"/>
</dbReference>
<dbReference type="GeneID" id="95620589"/>
<dbReference type="AlphaFoldDB" id="A0A7U9KR26"/>
<dbReference type="InterPro" id="IPR036390">
    <property type="entry name" value="WH_DNA-bd_sf"/>
</dbReference>
<dbReference type="GO" id="GO:0003700">
    <property type="term" value="F:DNA-binding transcription factor activity"/>
    <property type="evidence" value="ECO:0007669"/>
    <property type="project" value="InterPro"/>
</dbReference>
<dbReference type="Proteomes" id="UP000287830">
    <property type="component" value="Unassembled WGS sequence"/>
</dbReference>
<dbReference type="Pfam" id="PF03466">
    <property type="entry name" value="LysR_substrate"/>
    <property type="match status" value="1"/>
</dbReference>
<dbReference type="Pfam" id="PF00126">
    <property type="entry name" value="HTH_1"/>
    <property type="match status" value="1"/>
</dbReference>
<feature type="domain" description="HTH lysR-type" evidence="5">
    <location>
        <begin position="1"/>
        <end position="58"/>
    </location>
</feature>
<dbReference type="PRINTS" id="PR00039">
    <property type="entry name" value="HTHLYSR"/>
</dbReference>
<evidence type="ECO:0000256" key="1">
    <source>
        <dbReference type="ARBA" id="ARBA00009437"/>
    </source>
</evidence>
<evidence type="ECO:0000259" key="5">
    <source>
        <dbReference type="PROSITE" id="PS50931"/>
    </source>
</evidence>
<dbReference type="GO" id="GO:0000976">
    <property type="term" value="F:transcription cis-regulatory region binding"/>
    <property type="evidence" value="ECO:0007669"/>
    <property type="project" value="TreeGrafter"/>
</dbReference>
<dbReference type="Gene3D" id="3.40.190.290">
    <property type="match status" value="1"/>
</dbReference>
<organism evidence="6 7">
    <name type="scientific">Streptomyces chrestomyceticus JCM 4735</name>
    <dbReference type="NCBI Taxonomy" id="1306181"/>
    <lineage>
        <taxon>Bacteria</taxon>
        <taxon>Bacillati</taxon>
        <taxon>Actinomycetota</taxon>
        <taxon>Actinomycetes</taxon>
        <taxon>Kitasatosporales</taxon>
        <taxon>Streptomycetaceae</taxon>
        <taxon>Streptomyces</taxon>
    </lineage>
</organism>
<sequence>MELKHLTTFLAVARHLSFTRAAQELGYVQSSVTGQIKALEKDLGTHLFERLGRRVTLTEAGRELRGHARRMLAYADEARDAVRGAGDPAQVRGTLHIAAPETLCAYRLPPVLRALQDRFPRLRVVFGPDSRTTLLANLRDGALDAGFLLEESVRDPVAHAERLTDEPMALIAHSGHPLARRTRVRTADLVTQTLLLMDHTCAQRELMDRELRSAGVRPAVMEFLSVEALKRCAAAGLGVALLPAVAVADEVARGEVAVLPWTCRPALGVHLVRHKDRSPTAALTALAGIAREHWAAEAE</sequence>
<dbReference type="FunFam" id="1.10.10.10:FF:000001">
    <property type="entry name" value="LysR family transcriptional regulator"/>
    <property type="match status" value="1"/>
</dbReference>
<comment type="caution">
    <text evidence="6">The sequence shown here is derived from an EMBL/GenBank/DDBJ whole genome shotgun (WGS) entry which is preliminary data.</text>
</comment>
<dbReference type="InterPro" id="IPR036388">
    <property type="entry name" value="WH-like_DNA-bd_sf"/>
</dbReference>
<evidence type="ECO:0000313" key="7">
    <source>
        <dbReference type="Proteomes" id="UP000287830"/>
    </source>
</evidence>
<comment type="similarity">
    <text evidence="1">Belongs to the LysR transcriptional regulatory family.</text>
</comment>
<keyword evidence="3" id="KW-0238">DNA-binding</keyword>
<evidence type="ECO:0000256" key="4">
    <source>
        <dbReference type="ARBA" id="ARBA00023163"/>
    </source>
</evidence>
<dbReference type="EMBL" id="BHZC01000001">
    <property type="protein sequence ID" value="GCD33852.1"/>
    <property type="molecule type" value="Genomic_DNA"/>
</dbReference>
<dbReference type="PROSITE" id="PS50931">
    <property type="entry name" value="HTH_LYSR"/>
    <property type="match status" value="1"/>
</dbReference>
<evidence type="ECO:0000313" key="6">
    <source>
        <dbReference type="EMBL" id="GCD33852.1"/>
    </source>
</evidence>
<keyword evidence="4" id="KW-0804">Transcription</keyword>
<name>A0A7U9KR26_9ACTN</name>
<proteinExistence type="inferred from homology"/>
<dbReference type="PANTHER" id="PTHR30126:SF100">
    <property type="entry name" value="LYSR-FAMILY TRANSCRIPTIONAL REGULATOR"/>
    <property type="match status" value="1"/>
</dbReference>
<gene>
    <name evidence="6" type="ORF">OEIGOIKO_01576</name>
</gene>
<dbReference type="RefSeq" id="WP_125044240.1">
    <property type="nucleotide sequence ID" value="NZ_BHZC01000001.1"/>
</dbReference>
<protein>
    <submittedName>
        <fullName evidence="6">LysR family transcriptional regulator</fullName>
    </submittedName>
</protein>
<dbReference type="InterPro" id="IPR005119">
    <property type="entry name" value="LysR_subst-bd"/>
</dbReference>
<accession>A0A7U9KR26</accession>
<evidence type="ECO:0000256" key="3">
    <source>
        <dbReference type="ARBA" id="ARBA00023125"/>
    </source>
</evidence>
<dbReference type="Gene3D" id="1.10.10.10">
    <property type="entry name" value="Winged helix-like DNA-binding domain superfamily/Winged helix DNA-binding domain"/>
    <property type="match status" value="1"/>
</dbReference>
<dbReference type="SUPFAM" id="SSF46785">
    <property type="entry name" value="Winged helix' DNA-binding domain"/>
    <property type="match status" value="1"/>
</dbReference>
<dbReference type="OrthoDB" id="8479357at2"/>
<evidence type="ECO:0000256" key="2">
    <source>
        <dbReference type="ARBA" id="ARBA00023015"/>
    </source>
</evidence>
<dbReference type="SUPFAM" id="SSF53850">
    <property type="entry name" value="Periplasmic binding protein-like II"/>
    <property type="match status" value="1"/>
</dbReference>
<dbReference type="CDD" id="cd05466">
    <property type="entry name" value="PBP2_LTTR_substrate"/>
    <property type="match status" value="1"/>
</dbReference>
<reference evidence="6 7" key="1">
    <citation type="submission" date="2018-11" db="EMBL/GenBank/DDBJ databases">
        <title>Whole genome sequence of Streptomyces chrestomyceticus NBRC 13444(T).</title>
        <authorList>
            <person name="Komaki H."/>
            <person name="Tamura T."/>
        </authorList>
    </citation>
    <scope>NUCLEOTIDE SEQUENCE [LARGE SCALE GENOMIC DNA]</scope>
    <source>
        <strain evidence="6 7">NBRC 13444</strain>
    </source>
</reference>